<dbReference type="Proteomes" id="UP000887579">
    <property type="component" value="Unplaced"/>
</dbReference>
<protein>
    <submittedName>
        <fullName evidence="2">Uncharacterized protein</fullName>
    </submittedName>
</protein>
<evidence type="ECO:0000313" key="2">
    <source>
        <dbReference type="WBParaSite" id="ES5_v2.g16478.t1"/>
    </source>
</evidence>
<sequence>MKARRGIKKDYLIILDTVAKNISYKYYYDKRRDIYHCSACKVKNKYLTATLYHDENGEDYFELNDDKHICKGTAEIPAEKIVKYPNFEIQISKNAKTGETKTLFVADSKNKNLFYKYNFLM</sequence>
<reference evidence="2" key="1">
    <citation type="submission" date="2022-11" db="UniProtKB">
        <authorList>
            <consortium name="WormBaseParasite"/>
        </authorList>
    </citation>
    <scope>IDENTIFICATION</scope>
</reference>
<dbReference type="WBParaSite" id="ES5_v2.g16478.t1">
    <property type="protein sequence ID" value="ES5_v2.g16478.t1"/>
    <property type="gene ID" value="ES5_v2.g16478"/>
</dbReference>
<accession>A0AC34FHN2</accession>
<organism evidence="1 2">
    <name type="scientific">Panagrolaimus sp. ES5</name>
    <dbReference type="NCBI Taxonomy" id="591445"/>
    <lineage>
        <taxon>Eukaryota</taxon>
        <taxon>Metazoa</taxon>
        <taxon>Ecdysozoa</taxon>
        <taxon>Nematoda</taxon>
        <taxon>Chromadorea</taxon>
        <taxon>Rhabditida</taxon>
        <taxon>Tylenchina</taxon>
        <taxon>Panagrolaimomorpha</taxon>
        <taxon>Panagrolaimoidea</taxon>
        <taxon>Panagrolaimidae</taxon>
        <taxon>Panagrolaimus</taxon>
    </lineage>
</organism>
<evidence type="ECO:0000313" key="1">
    <source>
        <dbReference type="Proteomes" id="UP000887579"/>
    </source>
</evidence>
<name>A0AC34FHN2_9BILA</name>
<proteinExistence type="predicted"/>